<dbReference type="PANTHER" id="PTHR37928:SF1">
    <property type="entry name" value="CFEM DOMAIN PROTEIN (AFU_ORTHOLOGUE AFUA_6G14090)"/>
    <property type="match status" value="1"/>
</dbReference>
<evidence type="ECO:0000256" key="14">
    <source>
        <dbReference type="ARBA" id="ARBA00023180"/>
    </source>
</evidence>
<keyword evidence="5" id="KW-0964">Secreted</keyword>
<keyword evidence="12" id="KW-0472">Membrane</keyword>
<comment type="caution">
    <text evidence="16">Lacks conserved residue(s) required for the propagation of feature annotation.</text>
</comment>
<dbReference type="InterPro" id="IPR001002">
    <property type="entry name" value="Chitin-bd_1"/>
</dbReference>
<evidence type="ECO:0000259" key="23">
    <source>
        <dbReference type="PROSITE" id="PS52012"/>
    </source>
</evidence>
<feature type="region of interest" description="Disordered" evidence="18">
    <location>
        <begin position="312"/>
        <end position="333"/>
    </location>
</feature>
<dbReference type="Pfam" id="PF05730">
    <property type="entry name" value="CFEM"/>
    <property type="match status" value="2"/>
</dbReference>
<evidence type="ECO:0000256" key="13">
    <source>
        <dbReference type="ARBA" id="ARBA00023157"/>
    </source>
</evidence>
<keyword evidence="7" id="KW-0336">GPI-anchor</keyword>
<keyword evidence="4" id="KW-1003">Cell membrane</keyword>
<evidence type="ECO:0000256" key="10">
    <source>
        <dbReference type="ARBA" id="ARBA00022729"/>
    </source>
</evidence>
<evidence type="ECO:0000259" key="20">
    <source>
        <dbReference type="PROSITE" id="PS50287"/>
    </source>
</evidence>
<evidence type="ECO:0000256" key="17">
    <source>
        <dbReference type="PROSITE-ProRule" id="PRU01356"/>
    </source>
</evidence>
<evidence type="ECO:0000256" key="9">
    <source>
        <dbReference type="ARBA" id="ARBA00022723"/>
    </source>
</evidence>
<dbReference type="SMART" id="SM00747">
    <property type="entry name" value="CFEM"/>
    <property type="match status" value="2"/>
</dbReference>
<dbReference type="GO" id="GO:0005576">
    <property type="term" value="C:extracellular region"/>
    <property type="evidence" value="ECO:0007669"/>
    <property type="project" value="UniProtKB-SubCell"/>
</dbReference>
<proteinExistence type="inferred from homology"/>
<keyword evidence="11 17" id="KW-0408">Iron</keyword>
<keyword evidence="9 17" id="KW-0479">Metal-binding</keyword>
<dbReference type="GO" id="GO:0098552">
    <property type="term" value="C:side of membrane"/>
    <property type="evidence" value="ECO:0007669"/>
    <property type="project" value="UniProtKB-KW"/>
</dbReference>
<evidence type="ECO:0000256" key="2">
    <source>
        <dbReference type="ARBA" id="ARBA00004613"/>
    </source>
</evidence>
<comment type="subcellular location">
    <subcellularLocation>
        <location evidence="1">Cell membrane</location>
        <topology evidence="1">Lipid-anchor</topology>
        <topology evidence="1">GPI-anchor</topology>
    </subcellularLocation>
    <subcellularLocation>
        <location evidence="2">Secreted</location>
    </subcellularLocation>
</comment>
<dbReference type="Proteomes" id="UP001303473">
    <property type="component" value="Unassembled WGS sequence"/>
</dbReference>
<dbReference type="PROSITE" id="PS50941">
    <property type="entry name" value="CHIT_BIND_I_2"/>
    <property type="match status" value="1"/>
</dbReference>
<dbReference type="InterPro" id="IPR001190">
    <property type="entry name" value="SRCR"/>
</dbReference>
<dbReference type="GO" id="GO:0008061">
    <property type="term" value="F:chitin binding"/>
    <property type="evidence" value="ECO:0007669"/>
    <property type="project" value="UniProtKB-UniRule"/>
</dbReference>
<keyword evidence="6 17" id="KW-0349">Heme</keyword>
<name>A0AAN6S2A6_9PEZI</name>
<evidence type="ECO:0000256" key="18">
    <source>
        <dbReference type="SAM" id="MobiDB-lite"/>
    </source>
</evidence>
<feature type="signal peptide" evidence="19">
    <location>
        <begin position="1"/>
        <end position="30"/>
    </location>
</feature>
<dbReference type="Gene3D" id="3.30.60.10">
    <property type="entry name" value="Endochitinase-like"/>
    <property type="match status" value="1"/>
</dbReference>
<evidence type="ECO:0000313" key="24">
    <source>
        <dbReference type="EMBL" id="KAK3938522.1"/>
    </source>
</evidence>
<keyword evidence="15" id="KW-0449">Lipoprotein</keyword>
<evidence type="ECO:0000313" key="25">
    <source>
        <dbReference type="Proteomes" id="UP001303473"/>
    </source>
</evidence>
<evidence type="ECO:0000256" key="15">
    <source>
        <dbReference type="ARBA" id="ARBA00023288"/>
    </source>
</evidence>
<protein>
    <submittedName>
        <fullName evidence="24">Carbohydrate-binding module family 18 protein</fullName>
    </submittedName>
</protein>
<evidence type="ECO:0000256" key="12">
    <source>
        <dbReference type="ARBA" id="ARBA00023136"/>
    </source>
</evidence>
<feature type="binding site" description="axial binding residue" evidence="17">
    <location>
        <position position="371"/>
    </location>
    <ligand>
        <name>heme</name>
        <dbReference type="ChEBI" id="CHEBI:30413"/>
    </ligand>
    <ligandPart>
        <name>Fe</name>
        <dbReference type="ChEBI" id="CHEBI:18248"/>
    </ligandPart>
</feature>
<keyword evidence="14" id="KW-0325">Glycoprotein</keyword>
<dbReference type="InterPro" id="IPR051735">
    <property type="entry name" value="CFEM_domain"/>
</dbReference>
<dbReference type="AlphaFoldDB" id="A0AAN6S2A6"/>
<gene>
    <name evidence="24" type="ORF">QBC46DRAFT_389867</name>
</gene>
<dbReference type="PANTHER" id="PTHR37928">
    <property type="entry name" value="CFEM DOMAIN PROTEIN (AFU_ORTHOLOGUE AFUA_6G14090)"/>
    <property type="match status" value="1"/>
</dbReference>
<evidence type="ECO:0000256" key="8">
    <source>
        <dbReference type="ARBA" id="ARBA00022669"/>
    </source>
</evidence>
<evidence type="ECO:0000256" key="6">
    <source>
        <dbReference type="ARBA" id="ARBA00022617"/>
    </source>
</evidence>
<keyword evidence="25" id="KW-1185">Reference proteome</keyword>
<comment type="caution">
    <text evidence="24">The sequence shown here is derived from an EMBL/GenBank/DDBJ whole genome shotgun (WGS) entry which is preliminary data.</text>
</comment>
<evidence type="ECO:0000256" key="7">
    <source>
        <dbReference type="ARBA" id="ARBA00022622"/>
    </source>
</evidence>
<dbReference type="PROSITE" id="PS52012">
    <property type="entry name" value="CFEM"/>
    <property type="match status" value="1"/>
</dbReference>
<feature type="disulfide bond" evidence="16">
    <location>
        <begin position="219"/>
        <end position="233"/>
    </location>
</feature>
<dbReference type="InterPro" id="IPR036861">
    <property type="entry name" value="Endochitinase-like_sf"/>
</dbReference>
<dbReference type="PROSITE" id="PS50287">
    <property type="entry name" value="SRCR_2"/>
    <property type="match status" value="1"/>
</dbReference>
<evidence type="ECO:0000256" key="11">
    <source>
        <dbReference type="ARBA" id="ARBA00023004"/>
    </source>
</evidence>
<evidence type="ECO:0000256" key="5">
    <source>
        <dbReference type="ARBA" id="ARBA00022525"/>
    </source>
</evidence>
<feature type="domain" description="CFEM" evidence="23">
    <location>
        <begin position="322"/>
        <end position="432"/>
    </location>
</feature>
<dbReference type="GO" id="GO:0046872">
    <property type="term" value="F:metal ion binding"/>
    <property type="evidence" value="ECO:0007669"/>
    <property type="project" value="UniProtKB-UniRule"/>
</dbReference>
<evidence type="ECO:0000256" key="16">
    <source>
        <dbReference type="PROSITE-ProRule" id="PRU00261"/>
    </source>
</evidence>
<keyword evidence="10 19" id="KW-0732">Signal</keyword>
<reference evidence="25" key="1">
    <citation type="journal article" date="2023" name="Mol. Phylogenet. Evol.">
        <title>Genome-scale phylogeny and comparative genomics of the fungal order Sordariales.</title>
        <authorList>
            <person name="Hensen N."/>
            <person name="Bonometti L."/>
            <person name="Westerberg I."/>
            <person name="Brannstrom I.O."/>
            <person name="Guillou S."/>
            <person name="Cros-Aarteil S."/>
            <person name="Calhoun S."/>
            <person name="Haridas S."/>
            <person name="Kuo A."/>
            <person name="Mondo S."/>
            <person name="Pangilinan J."/>
            <person name="Riley R."/>
            <person name="LaButti K."/>
            <person name="Andreopoulos B."/>
            <person name="Lipzen A."/>
            <person name="Chen C."/>
            <person name="Yan M."/>
            <person name="Daum C."/>
            <person name="Ng V."/>
            <person name="Clum A."/>
            <person name="Steindorff A."/>
            <person name="Ohm R.A."/>
            <person name="Martin F."/>
            <person name="Silar P."/>
            <person name="Natvig D.O."/>
            <person name="Lalanne C."/>
            <person name="Gautier V."/>
            <person name="Ament-Velasquez S.L."/>
            <person name="Kruys A."/>
            <person name="Hutchinson M.I."/>
            <person name="Powell A.J."/>
            <person name="Barry K."/>
            <person name="Miller A.N."/>
            <person name="Grigoriev I.V."/>
            <person name="Debuchy R."/>
            <person name="Gladieux P."/>
            <person name="Hiltunen Thoren M."/>
            <person name="Johannesson H."/>
        </authorList>
    </citation>
    <scope>NUCLEOTIDE SEQUENCE [LARGE SCALE GENOMIC DNA]</scope>
    <source>
        <strain evidence="25">CBS 340.73</strain>
    </source>
</reference>
<feature type="domain" description="SRCR" evidence="20">
    <location>
        <begin position="179"/>
        <end position="299"/>
    </location>
</feature>
<dbReference type="PROSITE" id="PS51782">
    <property type="entry name" value="LYSM"/>
    <property type="match status" value="1"/>
</dbReference>
<evidence type="ECO:0000259" key="21">
    <source>
        <dbReference type="PROSITE" id="PS50941"/>
    </source>
</evidence>
<feature type="domain" description="Chitin-binding type-1" evidence="21">
    <location>
        <begin position="200"/>
        <end position="245"/>
    </location>
</feature>
<sequence>MFLRSQNQSLPIMFLFAFFLLSILFLTVRASNDCQPVTWSNTKRGEESVAKRLDGVGPRDNATTTTPKYQSLVSTGNVSAGEINCRYSSTTGSDVNYYTCTQLATRYGITNDVLFTLNPTLSLDCSNIQPNTPYCVAGFIEPLRSTDGRCGPQHNNATCLGTAYQCCNSETWTCGNSTDDCAAGTCYEGACAGDIVYSTDGTCGSDHGNRLCAGKWGNCCNTNGTCGTGEAFCGTDVCQSGNCTRPVTVPSVPDWLGGNTTDGTCGGANKFSCNVVYGNCCNKDGMCGSLMSDCGVGCQPQWGNCSSISTPSSSSTTSSSSVPTGATTTPSTTTKTTCSSTISFSSLPTCGQTCINNMLAQYSALGCASPDPSCLCSNVNFGYGIRDCSNGACGTAVASTVIAYGSAYCSCALATVSPTSGTATTSAGTPTTTVTDIASLPSCGQLCFNNMLVQYSALGCASEDPACLCSNVNFGYGLRDCSNGACGTAVASTVIAFGSAYCASASATATAAG</sequence>
<dbReference type="InterPro" id="IPR036779">
    <property type="entry name" value="LysM_dom_sf"/>
</dbReference>
<dbReference type="SUPFAM" id="SSF57016">
    <property type="entry name" value="Plant lectins/antimicrobial peptides"/>
    <property type="match status" value="1"/>
</dbReference>
<dbReference type="GO" id="GO:0005886">
    <property type="term" value="C:plasma membrane"/>
    <property type="evidence" value="ECO:0007669"/>
    <property type="project" value="UniProtKB-SubCell"/>
</dbReference>
<feature type="domain" description="LysM" evidence="22">
    <location>
        <begin position="88"/>
        <end position="136"/>
    </location>
</feature>
<keyword evidence="13 16" id="KW-1015">Disulfide bond</keyword>
<dbReference type="Gene3D" id="3.10.350.10">
    <property type="entry name" value="LysM domain"/>
    <property type="match status" value="1"/>
</dbReference>
<evidence type="ECO:0000256" key="19">
    <source>
        <dbReference type="SAM" id="SignalP"/>
    </source>
</evidence>
<accession>A0AAN6S2A6</accession>
<organism evidence="24 25">
    <name type="scientific">Diplogelasinospora grovesii</name>
    <dbReference type="NCBI Taxonomy" id="303347"/>
    <lineage>
        <taxon>Eukaryota</taxon>
        <taxon>Fungi</taxon>
        <taxon>Dikarya</taxon>
        <taxon>Ascomycota</taxon>
        <taxon>Pezizomycotina</taxon>
        <taxon>Sordariomycetes</taxon>
        <taxon>Sordariomycetidae</taxon>
        <taxon>Sordariales</taxon>
        <taxon>Diplogelasinosporaceae</taxon>
        <taxon>Diplogelasinospora</taxon>
    </lineage>
</organism>
<keyword evidence="8 16" id="KW-0147">Chitin-binding</keyword>
<evidence type="ECO:0000256" key="3">
    <source>
        <dbReference type="ARBA" id="ARBA00010031"/>
    </source>
</evidence>
<evidence type="ECO:0000256" key="4">
    <source>
        <dbReference type="ARBA" id="ARBA00022475"/>
    </source>
</evidence>
<evidence type="ECO:0000256" key="1">
    <source>
        <dbReference type="ARBA" id="ARBA00004609"/>
    </source>
</evidence>
<feature type="chain" id="PRO_5042865465" evidence="19">
    <location>
        <begin position="31"/>
        <end position="513"/>
    </location>
</feature>
<dbReference type="EMBL" id="MU853827">
    <property type="protein sequence ID" value="KAK3938522.1"/>
    <property type="molecule type" value="Genomic_DNA"/>
</dbReference>
<evidence type="ECO:0000259" key="22">
    <source>
        <dbReference type="PROSITE" id="PS51782"/>
    </source>
</evidence>
<feature type="disulfide bond" evidence="17">
    <location>
        <begin position="367"/>
        <end position="374"/>
    </location>
</feature>
<feature type="disulfide bond" evidence="17">
    <location>
        <begin position="376"/>
        <end position="409"/>
    </location>
</feature>
<dbReference type="InterPro" id="IPR018392">
    <property type="entry name" value="LysM"/>
</dbReference>
<comment type="similarity">
    <text evidence="3">Belongs to the RBT5 family.</text>
</comment>
<dbReference type="InterPro" id="IPR008427">
    <property type="entry name" value="Extracellular_membr_CFEM_dom"/>
</dbReference>